<name>A0A7W7N6K8_9FLAO</name>
<dbReference type="AlphaFoldDB" id="A0A7W7N6K8"/>
<dbReference type="RefSeq" id="WP_184160534.1">
    <property type="nucleotide sequence ID" value="NZ_JACHLD010000002.1"/>
</dbReference>
<organism evidence="1 2">
    <name type="scientific">Flavobacterium nitrogenifigens</name>
    <dbReference type="NCBI Taxonomy" id="1617283"/>
    <lineage>
        <taxon>Bacteria</taxon>
        <taxon>Pseudomonadati</taxon>
        <taxon>Bacteroidota</taxon>
        <taxon>Flavobacteriia</taxon>
        <taxon>Flavobacteriales</taxon>
        <taxon>Flavobacteriaceae</taxon>
        <taxon>Flavobacterium</taxon>
    </lineage>
</organism>
<evidence type="ECO:0000313" key="2">
    <source>
        <dbReference type="Proteomes" id="UP000561681"/>
    </source>
</evidence>
<gene>
    <name evidence="1" type="ORF">HNP37_001844</name>
</gene>
<evidence type="ECO:0000313" key="1">
    <source>
        <dbReference type="EMBL" id="MBB4801783.1"/>
    </source>
</evidence>
<accession>A0A7W7N6K8</accession>
<sequence>MKINLKSGFAVLLVLAGLSISCKKNETVPAETNDTYADSSAVVADTISTVPADTVGTDTSNTMTPPPAK</sequence>
<dbReference type="Proteomes" id="UP000561681">
    <property type="component" value="Unassembled WGS sequence"/>
</dbReference>
<proteinExistence type="predicted"/>
<dbReference type="EMBL" id="JACHLD010000002">
    <property type="protein sequence ID" value="MBB4801783.1"/>
    <property type="molecule type" value="Genomic_DNA"/>
</dbReference>
<keyword evidence="2" id="KW-1185">Reference proteome</keyword>
<comment type="caution">
    <text evidence="1">The sequence shown here is derived from an EMBL/GenBank/DDBJ whole genome shotgun (WGS) entry which is preliminary data.</text>
</comment>
<protein>
    <submittedName>
        <fullName evidence="1">Uncharacterized protein</fullName>
    </submittedName>
</protein>
<reference evidence="1 2" key="1">
    <citation type="submission" date="2020-08" db="EMBL/GenBank/DDBJ databases">
        <title>Functional genomics of gut bacteria from endangered species of beetles.</title>
        <authorList>
            <person name="Carlos-Shanley C."/>
        </authorList>
    </citation>
    <scope>NUCLEOTIDE SEQUENCE [LARGE SCALE GENOMIC DNA]</scope>
    <source>
        <strain evidence="1 2">S00142</strain>
    </source>
</reference>
<dbReference type="PROSITE" id="PS51257">
    <property type="entry name" value="PROKAR_LIPOPROTEIN"/>
    <property type="match status" value="1"/>
</dbReference>